<proteinExistence type="predicted"/>
<reference evidence="2" key="1">
    <citation type="journal article" date="2020" name="Nature">
        <title>Giant virus diversity and host interactions through global metagenomics.</title>
        <authorList>
            <person name="Schulz F."/>
            <person name="Roux S."/>
            <person name="Paez-Espino D."/>
            <person name="Jungbluth S."/>
            <person name="Walsh D.A."/>
            <person name="Denef V.J."/>
            <person name="McMahon K.D."/>
            <person name="Konstantinidis K.T."/>
            <person name="Eloe-Fadrosh E.A."/>
            <person name="Kyrpides N.C."/>
            <person name="Woyke T."/>
        </authorList>
    </citation>
    <scope>NUCLEOTIDE SEQUENCE</scope>
    <source>
        <strain evidence="2">GVMAG-S-1101171-111</strain>
    </source>
</reference>
<feature type="compositionally biased region" description="Basic and acidic residues" evidence="1">
    <location>
        <begin position="52"/>
        <end position="68"/>
    </location>
</feature>
<accession>A0A6C0ASW1</accession>
<organism evidence="2">
    <name type="scientific">viral metagenome</name>
    <dbReference type="NCBI Taxonomy" id="1070528"/>
    <lineage>
        <taxon>unclassified sequences</taxon>
        <taxon>metagenomes</taxon>
        <taxon>organismal metagenomes</taxon>
    </lineage>
</organism>
<protein>
    <submittedName>
        <fullName evidence="2">Uncharacterized protein</fullName>
    </submittedName>
</protein>
<evidence type="ECO:0000256" key="1">
    <source>
        <dbReference type="SAM" id="MobiDB-lite"/>
    </source>
</evidence>
<feature type="region of interest" description="Disordered" evidence="1">
    <location>
        <begin position="36"/>
        <end position="68"/>
    </location>
</feature>
<dbReference type="AlphaFoldDB" id="A0A6C0ASW1"/>
<name>A0A6C0ASW1_9ZZZZ</name>
<evidence type="ECO:0000313" key="2">
    <source>
        <dbReference type="EMBL" id="QHS82573.1"/>
    </source>
</evidence>
<sequence>MSGTRSILKNKPASHKKTLRFKPDDKLVMVRHISNKVDEEGKNWRRSLSQTDKQHQDARREAERERIQKEEETANILLPLLDEIKQTSSNELKGVRGMKLTNKRRDSLAKIFRPHTEEQKDEIASTLIQVSRSKEIPLKTVIESVKTASQSPPQSRSRKIWNSFKSIFTRSRRGGRKRIGKKSKK</sequence>
<dbReference type="EMBL" id="MN740803">
    <property type="protein sequence ID" value="QHS82573.1"/>
    <property type="molecule type" value="Genomic_DNA"/>
</dbReference>